<sequence>MFATTRMALLIGGAIGGATFPLSAQETTKNDTVIVTSPVQSGATKLATP</sequence>
<feature type="chain" id="PRO_5003481151" evidence="1">
    <location>
        <begin position="25"/>
        <end position="49"/>
    </location>
</feature>
<dbReference type="EMBL" id="AFCO01000233">
    <property type="protein sequence ID" value="EHC62210.1"/>
    <property type="molecule type" value="Genomic_DNA"/>
</dbReference>
<feature type="non-terminal residue" evidence="2">
    <location>
        <position position="49"/>
    </location>
</feature>
<evidence type="ECO:0000313" key="3">
    <source>
        <dbReference type="Proteomes" id="UP000003532"/>
    </source>
</evidence>
<keyword evidence="1" id="KW-0732">Signal</keyword>
<organism evidence="2 3">
    <name type="scientific">Salmonella enterica subsp. enterica serovar Inverness str. R8-3668</name>
    <dbReference type="NCBI Taxonomy" id="913075"/>
    <lineage>
        <taxon>Bacteria</taxon>
        <taxon>Pseudomonadati</taxon>
        <taxon>Pseudomonadota</taxon>
        <taxon>Gammaproteobacteria</taxon>
        <taxon>Enterobacterales</taxon>
        <taxon>Enterobacteriaceae</taxon>
        <taxon>Salmonella</taxon>
    </lineage>
</organism>
<protein>
    <submittedName>
        <fullName evidence="2">Ferrichrome-iron receptor</fullName>
    </submittedName>
</protein>
<evidence type="ECO:0000256" key="1">
    <source>
        <dbReference type="SAM" id="SignalP"/>
    </source>
</evidence>
<feature type="signal peptide" evidence="1">
    <location>
        <begin position="1"/>
        <end position="24"/>
    </location>
</feature>
<comment type="caution">
    <text evidence="2">The sequence shown here is derived from an EMBL/GenBank/DDBJ whole genome shotgun (WGS) entry which is preliminary data.</text>
</comment>
<accession>G5N8J1</accession>
<proteinExistence type="predicted"/>
<evidence type="ECO:0000313" key="2">
    <source>
        <dbReference type="EMBL" id="EHC62210.1"/>
    </source>
</evidence>
<dbReference type="Proteomes" id="UP000003532">
    <property type="component" value="Unassembled WGS sequence"/>
</dbReference>
<reference evidence="2 3" key="1">
    <citation type="journal article" date="2011" name="BMC Genomics">
        <title>Genome sequencing reveals diversification of virulence factor content and possible host adaptation in distinct subpopulations of Salmonella enterica.</title>
        <authorList>
            <person name="den Bakker H.C."/>
            <person name="Moreno Switt A.I."/>
            <person name="Govoni G."/>
            <person name="Cummings C.A."/>
            <person name="Ranieri M.L."/>
            <person name="Degoricija L."/>
            <person name="Hoelzer K."/>
            <person name="Rodriguez-Rivera L.D."/>
            <person name="Brown S."/>
            <person name="Bolchacova E."/>
            <person name="Furtado M.R."/>
            <person name="Wiedmann M."/>
        </authorList>
    </citation>
    <scope>NUCLEOTIDE SEQUENCE [LARGE SCALE GENOMIC DNA]</scope>
    <source>
        <strain evidence="2 3">R8-3668</strain>
    </source>
</reference>
<name>G5N8J1_SALET</name>
<dbReference type="AlphaFoldDB" id="G5N8J1"/>
<gene>
    <name evidence="2" type="ORF">LTSEINV_0647</name>
</gene>
<keyword evidence="2" id="KW-0675">Receptor</keyword>